<dbReference type="SMART" id="SM00850">
    <property type="entry name" value="LytTR"/>
    <property type="match status" value="1"/>
</dbReference>
<feature type="domain" description="Response regulatory" evidence="2">
    <location>
        <begin position="4"/>
        <end position="115"/>
    </location>
</feature>
<evidence type="ECO:0000259" key="3">
    <source>
        <dbReference type="PROSITE" id="PS50930"/>
    </source>
</evidence>
<keyword evidence="1" id="KW-0597">Phosphoprotein</keyword>
<dbReference type="GO" id="GO:0000156">
    <property type="term" value="F:phosphorelay response regulator activity"/>
    <property type="evidence" value="ECO:0007669"/>
    <property type="project" value="InterPro"/>
</dbReference>
<comment type="caution">
    <text evidence="4">The sequence shown here is derived from an EMBL/GenBank/DDBJ whole genome shotgun (WGS) entry which is preliminary data.</text>
</comment>
<dbReference type="Gene3D" id="2.40.50.1020">
    <property type="entry name" value="LytTr DNA-binding domain"/>
    <property type="match status" value="1"/>
</dbReference>
<dbReference type="InterPro" id="IPR007492">
    <property type="entry name" value="LytTR_DNA-bd_dom"/>
</dbReference>
<dbReference type="EMBL" id="JACHCA010000006">
    <property type="protein sequence ID" value="MBB6128491.1"/>
    <property type="molecule type" value="Genomic_DNA"/>
</dbReference>
<dbReference type="AlphaFoldDB" id="A0A841JKK9"/>
<feature type="domain" description="HTH LytTR-type" evidence="3">
    <location>
        <begin position="133"/>
        <end position="232"/>
    </location>
</feature>
<dbReference type="InterPro" id="IPR046947">
    <property type="entry name" value="LytR-like"/>
</dbReference>
<dbReference type="GO" id="GO:0003677">
    <property type="term" value="F:DNA binding"/>
    <property type="evidence" value="ECO:0007669"/>
    <property type="project" value="UniProtKB-KW"/>
</dbReference>
<dbReference type="InterPro" id="IPR001789">
    <property type="entry name" value="Sig_transdc_resp-reg_receiver"/>
</dbReference>
<dbReference type="Pfam" id="PF04397">
    <property type="entry name" value="LytTR"/>
    <property type="match status" value="1"/>
</dbReference>
<dbReference type="PANTHER" id="PTHR37299:SF1">
    <property type="entry name" value="STAGE 0 SPORULATION PROTEIN A HOMOLOG"/>
    <property type="match status" value="1"/>
</dbReference>
<reference evidence="4 5" key="1">
    <citation type="submission" date="2020-08" db="EMBL/GenBank/DDBJ databases">
        <title>Genomic Encyclopedia of Type Strains, Phase IV (KMG-V): Genome sequencing to study the core and pangenomes of soil and plant-associated prokaryotes.</title>
        <authorList>
            <person name="Whitman W."/>
        </authorList>
    </citation>
    <scope>NUCLEOTIDE SEQUENCE [LARGE SCALE GENOMIC DNA]</scope>
    <source>
        <strain evidence="4 5">MP601</strain>
    </source>
</reference>
<dbReference type="Gene3D" id="3.40.50.2300">
    <property type="match status" value="1"/>
</dbReference>
<dbReference type="InterPro" id="IPR011006">
    <property type="entry name" value="CheY-like_superfamily"/>
</dbReference>
<name>A0A841JKK9_9SPHI</name>
<keyword evidence="4" id="KW-0238">DNA-binding</keyword>
<dbReference type="PANTHER" id="PTHR37299">
    <property type="entry name" value="TRANSCRIPTIONAL REGULATOR-RELATED"/>
    <property type="match status" value="1"/>
</dbReference>
<feature type="modified residue" description="4-aspartylphosphate" evidence="1">
    <location>
        <position position="55"/>
    </location>
</feature>
<evidence type="ECO:0000313" key="5">
    <source>
        <dbReference type="Proteomes" id="UP000548326"/>
    </source>
</evidence>
<gene>
    <name evidence="4" type="ORF">HDF22_002612</name>
</gene>
<dbReference type="SUPFAM" id="SSF52172">
    <property type="entry name" value="CheY-like"/>
    <property type="match status" value="1"/>
</dbReference>
<dbReference type="Proteomes" id="UP000548326">
    <property type="component" value="Unassembled WGS sequence"/>
</dbReference>
<protein>
    <submittedName>
        <fullName evidence="4">DNA-binding LytR/AlgR family response regulator</fullName>
    </submittedName>
</protein>
<evidence type="ECO:0000313" key="4">
    <source>
        <dbReference type="EMBL" id="MBB6128491.1"/>
    </source>
</evidence>
<evidence type="ECO:0000259" key="2">
    <source>
        <dbReference type="PROSITE" id="PS50110"/>
    </source>
</evidence>
<evidence type="ECO:0000256" key="1">
    <source>
        <dbReference type="PROSITE-ProRule" id="PRU00169"/>
    </source>
</evidence>
<organism evidence="4 5">
    <name type="scientific">Mucilaginibacter lappiensis</name>
    <dbReference type="NCBI Taxonomy" id="354630"/>
    <lineage>
        <taxon>Bacteria</taxon>
        <taxon>Pseudomonadati</taxon>
        <taxon>Bacteroidota</taxon>
        <taxon>Sphingobacteriia</taxon>
        <taxon>Sphingobacteriales</taxon>
        <taxon>Sphingobacteriaceae</taxon>
        <taxon>Mucilaginibacter</taxon>
    </lineage>
</organism>
<accession>A0A841JKK9</accession>
<dbReference type="PROSITE" id="PS50110">
    <property type="entry name" value="RESPONSE_REGULATORY"/>
    <property type="match status" value="1"/>
</dbReference>
<sequence>MILQCIAIDDEPLALRLISEYVSRFPALQLVKTFDDAISGAEFLKAKPVDLLFIDINMPDITGIDLVRSLEIKPIVIFTTAYKNFAYEGFELEALDYILKPIDFKRFEKAVEKAIDYHRYKNQASGEKPEESLYVYSEYRMVKIDLNAIEYIESMEDYIKIHQTNAPTVLTLMSLKKVLEKLPADKFQRIHRSYIVPLGKIRSIQNRKIKLTDVELPVSDSYHDIIRNWMKFR</sequence>
<dbReference type="Pfam" id="PF00072">
    <property type="entry name" value="Response_reg"/>
    <property type="match status" value="1"/>
</dbReference>
<dbReference type="SMART" id="SM00448">
    <property type="entry name" value="REC"/>
    <property type="match status" value="1"/>
</dbReference>
<proteinExistence type="predicted"/>
<dbReference type="RefSeq" id="WP_183587903.1">
    <property type="nucleotide sequence ID" value="NZ_JACHCA010000006.1"/>
</dbReference>
<dbReference type="PROSITE" id="PS50930">
    <property type="entry name" value="HTH_LYTTR"/>
    <property type="match status" value="1"/>
</dbReference>